<dbReference type="OrthoDB" id="407832at2759"/>
<dbReference type="AlphaFoldDB" id="A0A813EGV2"/>
<feature type="compositionally biased region" description="Low complexity" evidence="1">
    <location>
        <begin position="353"/>
        <end position="371"/>
    </location>
</feature>
<evidence type="ECO:0000313" key="2">
    <source>
        <dbReference type="EMBL" id="CAE8596875.1"/>
    </source>
</evidence>
<feature type="region of interest" description="Disordered" evidence="1">
    <location>
        <begin position="403"/>
        <end position="501"/>
    </location>
</feature>
<dbReference type="EMBL" id="CAJNNV010008988">
    <property type="protein sequence ID" value="CAE8596875.1"/>
    <property type="molecule type" value="Genomic_DNA"/>
</dbReference>
<gene>
    <name evidence="2" type="ORF">PGLA1383_LOCUS15333</name>
</gene>
<accession>A0A813EGV2</accession>
<feature type="region of interest" description="Disordered" evidence="1">
    <location>
        <begin position="519"/>
        <end position="549"/>
    </location>
</feature>
<name>A0A813EGV2_POLGL</name>
<dbReference type="Proteomes" id="UP000654075">
    <property type="component" value="Unassembled WGS sequence"/>
</dbReference>
<feature type="compositionally biased region" description="Polar residues" evidence="1">
    <location>
        <begin position="469"/>
        <end position="490"/>
    </location>
</feature>
<feature type="compositionally biased region" description="Polar residues" evidence="1">
    <location>
        <begin position="407"/>
        <end position="418"/>
    </location>
</feature>
<organism evidence="2 3">
    <name type="scientific">Polarella glacialis</name>
    <name type="common">Dinoflagellate</name>
    <dbReference type="NCBI Taxonomy" id="89957"/>
    <lineage>
        <taxon>Eukaryota</taxon>
        <taxon>Sar</taxon>
        <taxon>Alveolata</taxon>
        <taxon>Dinophyceae</taxon>
        <taxon>Suessiales</taxon>
        <taxon>Suessiaceae</taxon>
        <taxon>Polarella</taxon>
    </lineage>
</organism>
<feature type="compositionally biased region" description="Polar residues" evidence="1">
    <location>
        <begin position="448"/>
        <end position="462"/>
    </location>
</feature>
<feature type="compositionally biased region" description="Polar residues" evidence="1">
    <location>
        <begin position="426"/>
        <end position="436"/>
    </location>
</feature>
<proteinExistence type="predicted"/>
<dbReference type="Pfam" id="PF05721">
    <property type="entry name" value="PhyH"/>
    <property type="match status" value="1"/>
</dbReference>
<evidence type="ECO:0008006" key="4">
    <source>
        <dbReference type="Google" id="ProtNLM"/>
    </source>
</evidence>
<evidence type="ECO:0000256" key="1">
    <source>
        <dbReference type="SAM" id="MobiDB-lite"/>
    </source>
</evidence>
<comment type="caution">
    <text evidence="2">The sequence shown here is derived from an EMBL/GenBank/DDBJ whole genome shotgun (WGS) entry which is preliminary data.</text>
</comment>
<feature type="region of interest" description="Disordered" evidence="1">
    <location>
        <begin position="321"/>
        <end position="375"/>
    </location>
</feature>
<feature type="compositionally biased region" description="Polar residues" evidence="1">
    <location>
        <begin position="330"/>
        <end position="351"/>
    </location>
</feature>
<protein>
    <recommendedName>
        <fullName evidence="4">Phytanoyl-dioxygenase</fullName>
    </recommendedName>
</protein>
<dbReference type="InterPro" id="IPR008775">
    <property type="entry name" value="Phytyl_CoA_dOase-like"/>
</dbReference>
<evidence type="ECO:0000313" key="3">
    <source>
        <dbReference type="Proteomes" id="UP000654075"/>
    </source>
</evidence>
<dbReference type="SUPFAM" id="SSF51197">
    <property type="entry name" value="Clavaminate synthase-like"/>
    <property type="match status" value="1"/>
</dbReference>
<sequence>MAEQKSTLDLSIYSVTAGGGDEEWATRAAEIFKTWGFVVILDALSSQQVSDVLDTCISVEAGMLELDTERLGCRDPGRYSFGAAAESGHLLHHPAWCHLLGCEAVLAALEGGIMPGGFNFCGGGGDFVLGGTENYQALHSDLGAVRVPQEQRLVHPPPKVAVNFTVQAVTAENGPMRVIPGRRVLDGRWSELPPNFAEEPEDMLQSKLFPLPPGAAVVRDLRLWHGGTPNLSGQTRFLPSVELMSSAYAAFVAGPHSFAYGVPCDACKWQQCALPRKERAKALPRALFEKLPVQAQSHCEAVVAAEAEVVPAGLRPFAKARRSWERTAGTAPQANASATAGGTPWRASTQAPAGGTSSWGHAASGSGATASQAQVDPLVADDPWKLMTEAGRSWGQGYASGTGVGSSWGQTAASSSGRSRPWAQAYDSNTSGNSWGQAPAWSSAAGKSWSQAPTSTSATESRSWLPAPASTSATESRSWGQAPASTSATEGRSWGQAPASSSAAGKVWGQAYASAAPTSRSGRLQRFDGGTKSSTWGSQSSGQFSGSHPLGSTASATVAKAARVTLGLLLLAFAFRTVTGVLGFARGRAALLAKRLASAARLRLLRMLGAPAASDV</sequence>
<keyword evidence="3" id="KW-1185">Reference proteome</keyword>
<dbReference type="Gene3D" id="2.60.120.620">
    <property type="entry name" value="q2cbj1_9rhob like domain"/>
    <property type="match status" value="1"/>
</dbReference>
<reference evidence="2" key="1">
    <citation type="submission" date="2021-02" db="EMBL/GenBank/DDBJ databases">
        <authorList>
            <person name="Dougan E. K."/>
            <person name="Rhodes N."/>
            <person name="Thang M."/>
            <person name="Chan C."/>
        </authorList>
    </citation>
    <scope>NUCLEOTIDE SEQUENCE</scope>
</reference>
<feature type="compositionally biased region" description="Low complexity" evidence="1">
    <location>
        <begin position="530"/>
        <end position="547"/>
    </location>
</feature>